<protein>
    <submittedName>
        <fullName evidence="1">Uncharacterized protein</fullName>
    </submittedName>
</protein>
<dbReference type="Proteomes" id="UP001331664">
    <property type="component" value="Unassembled WGS sequence"/>
</dbReference>
<dbReference type="EMBL" id="JAZBRD010000005">
    <property type="protein sequence ID" value="MEE3744609.1"/>
    <property type="molecule type" value="Genomic_DNA"/>
</dbReference>
<gene>
    <name evidence="1" type="ORF">V2I23_04800</name>
</gene>
<evidence type="ECO:0000313" key="2">
    <source>
        <dbReference type="Proteomes" id="UP001331664"/>
    </source>
</evidence>
<evidence type="ECO:0000313" key="1">
    <source>
        <dbReference type="EMBL" id="MEE3744609.1"/>
    </source>
</evidence>
<sequence length="173" mass="18971">MKLQSNNFMGSGSVKLNSQAVVNISLFNSSDTPSEVVIKVLDELGAEKCVIYKDELSANQGHSLKLFANNGESISVEADEGVGVNIGVLNENYIAKGILNTEYIPCVGDGVKSEFSFNGLRVNSFKEVRINFDGLYDAIFGKDFRLNDDKSGVIFTKVPADKLEFIIYITKQE</sequence>
<keyword evidence="2" id="KW-1185">Reference proteome</keyword>
<reference evidence="1 2" key="1">
    <citation type="submission" date="2024-01" db="EMBL/GenBank/DDBJ databases">
        <title>Campylobacter porcellus sp. nov.</title>
        <authorList>
            <person name="Papic B."/>
            <person name="Gruntar I."/>
        </authorList>
    </citation>
    <scope>NUCLEOTIDE SEQUENCE [LARGE SCALE GENOMIC DNA]</scope>
    <source>
        <strain evidence="1 2">CX2-4855-23</strain>
    </source>
</reference>
<accession>A0ABU7M4H8</accession>
<comment type="caution">
    <text evidence="1">The sequence shown here is derived from an EMBL/GenBank/DDBJ whole genome shotgun (WGS) entry which is preliminary data.</text>
</comment>
<proteinExistence type="predicted"/>
<organism evidence="1 2">
    <name type="scientific">Campylobacter porcelli</name>
    <dbReference type="NCBI Taxonomy" id="1660073"/>
    <lineage>
        <taxon>Bacteria</taxon>
        <taxon>Pseudomonadati</taxon>
        <taxon>Campylobacterota</taxon>
        <taxon>Epsilonproteobacteria</taxon>
        <taxon>Campylobacterales</taxon>
        <taxon>Campylobacteraceae</taxon>
        <taxon>Campylobacter</taxon>
    </lineage>
</organism>
<dbReference type="RefSeq" id="WP_330518626.1">
    <property type="nucleotide sequence ID" value="NZ_JAZBRC010000003.1"/>
</dbReference>
<name>A0ABU7M4H8_9BACT</name>